<name>A0A3R7ADD6_APHAT</name>
<evidence type="ECO:0000313" key="7">
    <source>
        <dbReference type="Proteomes" id="UP000285430"/>
    </source>
</evidence>
<evidence type="ECO:0000313" key="8">
    <source>
        <dbReference type="Proteomes" id="UP000285712"/>
    </source>
</evidence>
<evidence type="ECO:0000313" key="6">
    <source>
        <dbReference type="EMBL" id="RHZ21675.1"/>
    </source>
</evidence>
<accession>A0A3R7ADD6</accession>
<dbReference type="Proteomes" id="UP000285712">
    <property type="component" value="Unassembled WGS sequence"/>
</dbReference>
<dbReference type="PANTHER" id="PTHR33875:SF2">
    <property type="entry name" value="ACR183CP"/>
    <property type="match status" value="1"/>
</dbReference>
<evidence type="ECO:0000259" key="4">
    <source>
        <dbReference type="Pfam" id="PF13359"/>
    </source>
</evidence>
<feature type="chain" id="PRO_5035560653" description="DDE Tnp4 domain-containing protein" evidence="3">
    <location>
        <begin position="24"/>
        <end position="223"/>
    </location>
</feature>
<reference evidence="7 8" key="1">
    <citation type="submission" date="2018-08" db="EMBL/GenBank/DDBJ databases">
        <title>Aphanomyces genome sequencing and annotation.</title>
        <authorList>
            <person name="Minardi D."/>
            <person name="Oidtmann B."/>
            <person name="Van Der Giezen M."/>
            <person name="Studholme D.J."/>
        </authorList>
    </citation>
    <scope>NUCLEOTIDE SEQUENCE [LARGE SCALE GENOMIC DNA]</scope>
    <source>
        <strain evidence="6 7">Da</strain>
        <strain evidence="5 8">Sv</strain>
    </source>
</reference>
<dbReference type="EMBL" id="QUTG01001555">
    <property type="protein sequence ID" value="RHY99296.1"/>
    <property type="molecule type" value="Genomic_DNA"/>
</dbReference>
<dbReference type="VEuPathDB" id="FungiDB:H257_14733"/>
<keyword evidence="2" id="KW-0479">Metal-binding</keyword>
<dbReference type="GO" id="GO:0046872">
    <property type="term" value="F:metal ion binding"/>
    <property type="evidence" value="ECO:0007669"/>
    <property type="project" value="UniProtKB-KW"/>
</dbReference>
<comment type="cofactor">
    <cofactor evidence="1">
        <name>a divalent metal cation</name>
        <dbReference type="ChEBI" id="CHEBI:60240"/>
    </cofactor>
</comment>
<dbReference type="AlphaFoldDB" id="A0A3R7ADD6"/>
<feature type="signal peptide" evidence="3">
    <location>
        <begin position="1"/>
        <end position="23"/>
    </location>
</feature>
<dbReference type="Pfam" id="PF13359">
    <property type="entry name" value="DDE_Tnp_4"/>
    <property type="match status" value="1"/>
</dbReference>
<dbReference type="Proteomes" id="UP000285430">
    <property type="component" value="Unassembled WGS sequence"/>
</dbReference>
<evidence type="ECO:0000256" key="2">
    <source>
        <dbReference type="ARBA" id="ARBA00022723"/>
    </source>
</evidence>
<sequence>MMGLLFRAAIFVVLAMLPSSSVGDIPMTTPGFTYKDGLPQAPVQLQVFIDLVHSVGVQSFVPWLETIYANQDKLSNTNTLNTTPNDLITQLASWAHAAFPSIDVASFRKTLLPGTAEDEKTRQLFRYTLAHAQSVRAVHPKKKPLDRQDLDRTTKVSTDRVIVENFFGRVCLVWKISYGTYVCDSKFYDEIHRLTFALTNFPFAHHYRSILARYARMAEEKKS</sequence>
<dbReference type="PANTHER" id="PTHR33875">
    <property type="entry name" value="OS09G0542200 PROTEIN"/>
    <property type="match status" value="1"/>
</dbReference>
<dbReference type="InterPro" id="IPR027806">
    <property type="entry name" value="HARBI1_dom"/>
</dbReference>
<proteinExistence type="predicted"/>
<evidence type="ECO:0000313" key="5">
    <source>
        <dbReference type="EMBL" id="RHY99296.1"/>
    </source>
</evidence>
<dbReference type="EMBL" id="QUTH01003115">
    <property type="protein sequence ID" value="RHZ21675.1"/>
    <property type="molecule type" value="Genomic_DNA"/>
</dbReference>
<keyword evidence="3" id="KW-0732">Signal</keyword>
<comment type="caution">
    <text evidence="6">The sequence shown here is derived from an EMBL/GenBank/DDBJ whole genome shotgun (WGS) entry which is preliminary data.</text>
</comment>
<gene>
    <name evidence="5" type="ORF">DYB35_011435</name>
    <name evidence="6" type="ORF">DYB37_010731</name>
</gene>
<feature type="domain" description="DDE Tnp4" evidence="4">
    <location>
        <begin position="131"/>
        <end position="200"/>
    </location>
</feature>
<protein>
    <recommendedName>
        <fullName evidence="4">DDE Tnp4 domain-containing protein</fullName>
    </recommendedName>
</protein>
<evidence type="ECO:0000256" key="3">
    <source>
        <dbReference type="SAM" id="SignalP"/>
    </source>
</evidence>
<evidence type="ECO:0000256" key="1">
    <source>
        <dbReference type="ARBA" id="ARBA00001968"/>
    </source>
</evidence>
<organism evidence="6 7">
    <name type="scientific">Aphanomyces astaci</name>
    <name type="common">Crayfish plague agent</name>
    <dbReference type="NCBI Taxonomy" id="112090"/>
    <lineage>
        <taxon>Eukaryota</taxon>
        <taxon>Sar</taxon>
        <taxon>Stramenopiles</taxon>
        <taxon>Oomycota</taxon>
        <taxon>Saprolegniomycetes</taxon>
        <taxon>Saprolegniales</taxon>
        <taxon>Verrucalvaceae</taxon>
        <taxon>Aphanomyces</taxon>
    </lineage>
</organism>